<reference evidence="3" key="1">
    <citation type="submission" date="2016-01" db="EMBL/GenBank/DDBJ databases">
        <authorList>
            <person name="Peeters C."/>
        </authorList>
    </citation>
    <scope>NUCLEOTIDE SEQUENCE [LARGE SCALE GENOMIC DNA]</scope>
    <source>
        <strain evidence="3">LMG 22937</strain>
    </source>
</reference>
<sequence>MQVAKWGNSLAVRLPASVVDALGLKEGDDIEIYADQSGAFSVGKKPTVAERIERLRKYRGRLPADFKFDRESLSERGNAE</sequence>
<evidence type="ECO:0000313" key="4">
    <source>
        <dbReference type="Proteomes" id="UP000054925"/>
    </source>
</evidence>
<proteinExistence type="predicted"/>
<keyword evidence="1" id="KW-0238">DNA-binding</keyword>
<dbReference type="PROSITE" id="PS51740">
    <property type="entry name" value="SPOVT_ABRB"/>
    <property type="match status" value="1"/>
</dbReference>
<protein>
    <submittedName>
        <fullName evidence="3">AbrB family transcriptional regulator</fullName>
    </submittedName>
</protein>
<dbReference type="InterPro" id="IPR037914">
    <property type="entry name" value="SpoVT-AbrB_sf"/>
</dbReference>
<dbReference type="InterPro" id="IPR007159">
    <property type="entry name" value="SpoVT-AbrB_dom"/>
</dbReference>
<keyword evidence="4" id="KW-1185">Reference proteome</keyword>
<dbReference type="Proteomes" id="UP000054925">
    <property type="component" value="Unassembled WGS sequence"/>
</dbReference>
<evidence type="ECO:0000256" key="1">
    <source>
        <dbReference type="PROSITE-ProRule" id="PRU01076"/>
    </source>
</evidence>
<name>A0A158KR91_9BURK</name>
<evidence type="ECO:0000259" key="2">
    <source>
        <dbReference type="PROSITE" id="PS51740"/>
    </source>
</evidence>
<dbReference type="OrthoDB" id="9795766at2"/>
<evidence type="ECO:0000313" key="3">
    <source>
        <dbReference type="EMBL" id="SAL83658.1"/>
    </source>
</evidence>
<dbReference type="GO" id="GO:0003677">
    <property type="term" value="F:DNA binding"/>
    <property type="evidence" value="ECO:0007669"/>
    <property type="project" value="UniProtKB-UniRule"/>
</dbReference>
<accession>A0A158KR91</accession>
<dbReference type="RefSeq" id="WP_087660108.1">
    <property type="nucleotide sequence ID" value="NZ_FCOL02000102.1"/>
</dbReference>
<dbReference type="EMBL" id="FCOL02000102">
    <property type="protein sequence ID" value="SAL83658.1"/>
    <property type="molecule type" value="Genomic_DNA"/>
</dbReference>
<organism evidence="3 4">
    <name type="scientific">Caballeronia terrestris</name>
    <dbReference type="NCBI Taxonomy" id="1226301"/>
    <lineage>
        <taxon>Bacteria</taxon>
        <taxon>Pseudomonadati</taxon>
        <taxon>Pseudomonadota</taxon>
        <taxon>Betaproteobacteria</taxon>
        <taxon>Burkholderiales</taxon>
        <taxon>Burkholderiaceae</taxon>
        <taxon>Caballeronia</taxon>
    </lineage>
</organism>
<dbReference type="SMART" id="SM00966">
    <property type="entry name" value="SpoVT_AbrB"/>
    <property type="match status" value="1"/>
</dbReference>
<dbReference type="AlphaFoldDB" id="A0A158KR91"/>
<gene>
    <name evidence="3" type="ORF">AWB67_06469</name>
</gene>
<dbReference type="SUPFAM" id="SSF89447">
    <property type="entry name" value="AbrB/MazE/MraZ-like"/>
    <property type="match status" value="1"/>
</dbReference>
<dbReference type="Pfam" id="PF04014">
    <property type="entry name" value="MazE_antitoxin"/>
    <property type="match status" value="1"/>
</dbReference>
<dbReference type="Gene3D" id="2.10.260.10">
    <property type="match status" value="1"/>
</dbReference>
<feature type="domain" description="SpoVT-AbrB" evidence="2">
    <location>
        <begin position="1"/>
        <end position="47"/>
    </location>
</feature>
<comment type="caution">
    <text evidence="3">The sequence shown here is derived from an EMBL/GenBank/DDBJ whole genome shotgun (WGS) entry which is preliminary data.</text>
</comment>